<dbReference type="EMBL" id="JAGMVJ010000020">
    <property type="protein sequence ID" value="KAH7075249.1"/>
    <property type="molecule type" value="Genomic_DNA"/>
</dbReference>
<name>A0A8K0QY40_9PLEO</name>
<evidence type="ECO:0000256" key="1">
    <source>
        <dbReference type="ARBA" id="ARBA00004123"/>
    </source>
</evidence>
<dbReference type="GO" id="GO:0045944">
    <property type="term" value="P:positive regulation of transcription by RNA polymerase II"/>
    <property type="evidence" value="ECO:0007669"/>
    <property type="project" value="TreeGrafter"/>
</dbReference>
<evidence type="ECO:0000256" key="2">
    <source>
        <dbReference type="ARBA" id="ARBA00023242"/>
    </source>
</evidence>
<dbReference type="AlphaFoldDB" id="A0A8K0QY40"/>
<sequence>MDIRWKQAPGPNKPISPKRSKAGSASHNHQSNTNDRLNESTQLDAINLTDPNTGFHQQPLPLHDGSEHLLELDLPTPNINQGTMNVLTPRSVGILFPDLNAAATQATPTPDRAIHSSNTSPPGAAENAQINAIDYDHELWNMERFWEDYLKAVPSTPSMPNISAGGSEALAEPYSDREEYITTAFRHEICHKLSIEEDSKQNPWWNLVWPLAVDHPAVYNAIAALTCFGTNGGSSHQRSDGTQYLHRSTQSLSEQMEKGNIPLNAALAATLALGFAETWDYDNSSGGSMHIRGGGLLLQQIISNHENVSFGDVEQSRIRFLAHTWTYMDALARFTCGELSHPYHGGVSAPDLTVFATDPSNLDPLMGYATTLFPVIRNVADLINKARAREVARNSPAIISQALELRSIIERWSLPIDLEAIDDEPSQLMTDAIQTAEAYRWSALLMLYQTVPELPNLTSYGELAQKILVYLATIPLSSSTSMTHAFPLMVAGCDAVEEEDRQFVRDRWNAMSQRMVPGVVHRCLRVTEEIWKRREEYLWSRGLSFTANGRQVNTTMNESTTLSKDIASFINFGTSPGASSSGSTERLARKGNDFPISAAFKKGVDMLTRSGCTEYTVRGRLHWLGVMKDWNWQFMLG</sequence>
<evidence type="ECO:0000313" key="5">
    <source>
        <dbReference type="Proteomes" id="UP000813461"/>
    </source>
</evidence>
<reference evidence="4" key="1">
    <citation type="journal article" date="2021" name="Nat. Commun.">
        <title>Genetic determinants of endophytism in the Arabidopsis root mycobiome.</title>
        <authorList>
            <person name="Mesny F."/>
            <person name="Miyauchi S."/>
            <person name="Thiergart T."/>
            <person name="Pickel B."/>
            <person name="Atanasova L."/>
            <person name="Karlsson M."/>
            <person name="Huettel B."/>
            <person name="Barry K.W."/>
            <person name="Haridas S."/>
            <person name="Chen C."/>
            <person name="Bauer D."/>
            <person name="Andreopoulos W."/>
            <person name="Pangilinan J."/>
            <person name="LaButti K."/>
            <person name="Riley R."/>
            <person name="Lipzen A."/>
            <person name="Clum A."/>
            <person name="Drula E."/>
            <person name="Henrissat B."/>
            <person name="Kohler A."/>
            <person name="Grigoriev I.V."/>
            <person name="Martin F.M."/>
            <person name="Hacquard S."/>
        </authorList>
    </citation>
    <scope>NUCLEOTIDE SEQUENCE</scope>
    <source>
        <strain evidence="4">MPI-SDFR-AT-0120</strain>
    </source>
</reference>
<accession>A0A8K0QY40</accession>
<comment type="subcellular location">
    <subcellularLocation>
        <location evidence="1">Nucleus</location>
    </subcellularLocation>
</comment>
<dbReference type="GO" id="GO:0000976">
    <property type="term" value="F:transcription cis-regulatory region binding"/>
    <property type="evidence" value="ECO:0007669"/>
    <property type="project" value="TreeGrafter"/>
</dbReference>
<dbReference type="Pfam" id="PF11951">
    <property type="entry name" value="Fungal_trans_2"/>
    <property type="match status" value="1"/>
</dbReference>
<feature type="region of interest" description="Disordered" evidence="3">
    <location>
        <begin position="106"/>
        <end position="125"/>
    </location>
</feature>
<protein>
    <submittedName>
        <fullName evidence="4">Fungal-specific transcription factor domain-containing protein</fullName>
    </submittedName>
</protein>
<comment type="caution">
    <text evidence="4">The sequence shown here is derived from an EMBL/GenBank/DDBJ whole genome shotgun (WGS) entry which is preliminary data.</text>
</comment>
<proteinExistence type="predicted"/>
<dbReference type="PANTHER" id="PTHR37534:SF47">
    <property type="entry name" value="ZN(2)-C6 FUNGAL-TYPE DOMAIN-CONTAINING PROTEIN"/>
    <property type="match status" value="1"/>
</dbReference>
<dbReference type="Proteomes" id="UP000813461">
    <property type="component" value="Unassembled WGS sequence"/>
</dbReference>
<feature type="compositionally biased region" description="Polar residues" evidence="3">
    <location>
        <begin position="23"/>
        <end position="37"/>
    </location>
</feature>
<dbReference type="PANTHER" id="PTHR37534">
    <property type="entry name" value="TRANSCRIPTIONAL ACTIVATOR PROTEIN UGA3"/>
    <property type="match status" value="1"/>
</dbReference>
<dbReference type="OrthoDB" id="3886144at2759"/>
<dbReference type="InterPro" id="IPR021858">
    <property type="entry name" value="Fun_TF"/>
</dbReference>
<dbReference type="GO" id="GO:0005634">
    <property type="term" value="C:nucleus"/>
    <property type="evidence" value="ECO:0007669"/>
    <property type="project" value="UniProtKB-SubCell"/>
</dbReference>
<organism evidence="4 5">
    <name type="scientific">Paraphoma chrysanthemicola</name>
    <dbReference type="NCBI Taxonomy" id="798071"/>
    <lineage>
        <taxon>Eukaryota</taxon>
        <taxon>Fungi</taxon>
        <taxon>Dikarya</taxon>
        <taxon>Ascomycota</taxon>
        <taxon>Pezizomycotina</taxon>
        <taxon>Dothideomycetes</taxon>
        <taxon>Pleosporomycetidae</taxon>
        <taxon>Pleosporales</taxon>
        <taxon>Pleosporineae</taxon>
        <taxon>Phaeosphaeriaceae</taxon>
        <taxon>Paraphoma</taxon>
    </lineage>
</organism>
<keyword evidence="2" id="KW-0539">Nucleus</keyword>
<feature type="region of interest" description="Disordered" evidence="3">
    <location>
        <begin position="1"/>
        <end position="37"/>
    </location>
</feature>
<evidence type="ECO:0000313" key="4">
    <source>
        <dbReference type="EMBL" id="KAH7075249.1"/>
    </source>
</evidence>
<gene>
    <name evidence="4" type="ORF">FB567DRAFT_186701</name>
</gene>
<dbReference type="GO" id="GO:0003700">
    <property type="term" value="F:DNA-binding transcription factor activity"/>
    <property type="evidence" value="ECO:0007669"/>
    <property type="project" value="TreeGrafter"/>
</dbReference>
<keyword evidence="5" id="KW-1185">Reference proteome</keyword>
<evidence type="ECO:0000256" key="3">
    <source>
        <dbReference type="SAM" id="MobiDB-lite"/>
    </source>
</evidence>